<dbReference type="Proteomes" id="UP000073492">
    <property type="component" value="Unassembled WGS sequence"/>
</dbReference>
<reference evidence="1 2" key="1">
    <citation type="submission" date="2015-07" db="EMBL/GenBank/DDBJ databases">
        <title>Comparative genomics of the Sigatoka disease complex on banana suggests a link between parallel evolutionary changes in Pseudocercospora fijiensis and Pseudocercospora eumusae and increased virulence on the banana host.</title>
        <authorList>
            <person name="Chang T.-C."/>
            <person name="Salvucci A."/>
            <person name="Crous P.W."/>
            <person name="Stergiopoulos I."/>
        </authorList>
    </citation>
    <scope>NUCLEOTIDE SEQUENCE [LARGE SCALE GENOMIC DNA]</scope>
    <source>
        <strain evidence="1 2">CBS 116634</strain>
    </source>
</reference>
<keyword evidence="2" id="KW-1185">Reference proteome</keyword>
<accession>A0A139I2H4</accession>
<proteinExistence type="predicted"/>
<evidence type="ECO:0000313" key="2">
    <source>
        <dbReference type="Proteomes" id="UP000073492"/>
    </source>
</evidence>
<organism evidence="1 2">
    <name type="scientific">Pseudocercospora musae</name>
    <dbReference type="NCBI Taxonomy" id="113226"/>
    <lineage>
        <taxon>Eukaryota</taxon>
        <taxon>Fungi</taxon>
        <taxon>Dikarya</taxon>
        <taxon>Ascomycota</taxon>
        <taxon>Pezizomycotina</taxon>
        <taxon>Dothideomycetes</taxon>
        <taxon>Dothideomycetidae</taxon>
        <taxon>Mycosphaerellales</taxon>
        <taxon>Mycosphaerellaceae</taxon>
        <taxon>Pseudocercospora</taxon>
    </lineage>
</organism>
<name>A0A139I2H4_9PEZI</name>
<dbReference type="EMBL" id="LFZO01000392">
    <property type="protein sequence ID" value="KXT08893.1"/>
    <property type="molecule type" value="Genomic_DNA"/>
</dbReference>
<evidence type="ECO:0000313" key="1">
    <source>
        <dbReference type="EMBL" id="KXT08893.1"/>
    </source>
</evidence>
<dbReference type="AlphaFoldDB" id="A0A139I2H4"/>
<gene>
    <name evidence="1" type="ORF">AC579_8461</name>
</gene>
<sequence>MHNRVQDNELFELASTLLTASAGLNKFLTKSGHHHPSFSKPAPSIELTSANAPYFDARSTIIEAAEQIIRLVRGPRDTLYKFASHIPLEGTTTYAAISESVGQPGVTPALVERIIQHTASFGLFDARPDLEAWMYLSATIAYPAGASVPKAIEQYGYSMESDEAAYGVSLGRKVSQFQ</sequence>
<comment type="caution">
    <text evidence="1">The sequence shown here is derived from an EMBL/GenBank/DDBJ whole genome shotgun (WGS) entry which is preliminary data.</text>
</comment>
<protein>
    <submittedName>
        <fullName evidence="1">Uncharacterized protein</fullName>
    </submittedName>
</protein>
<dbReference type="OrthoDB" id="2410195at2759"/>